<name>A0A1W6N116_9HYPH</name>
<dbReference type="GO" id="GO:0005737">
    <property type="term" value="C:cytoplasm"/>
    <property type="evidence" value="ECO:0007669"/>
    <property type="project" value="TreeGrafter"/>
</dbReference>
<dbReference type="Gene3D" id="3.60.21.10">
    <property type="match status" value="1"/>
</dbReference>
<evidence type="ECO:0000313" key="3">
    <source>
        <dbReference type="Proteomes" id="UP000193978"/>
    </source>
</evidence>
<sequence>MLSPEKRKPAALPEGLRIYAIGDVHGRLDLLDSLARRIEADLRDAPALAFTIFLGDYVDRGPNSAGVVDRLARRDFPTEFLALRGNHEEVMLNFLLEPAVLENWRNYGGLETLHSYGIDVLPAMRGLGYEGMRDSLLERLPRSHEEFLRETEYYTTSGDYFFCHAGVRPGTPLDEQSPRDLLWIREEFLAFRGSWDRVIVHGHTPVDQPELLASRINVDTGAFASSILTAVVLEGSERRILSTARTAGRSAVEEKRQPLPRPA</sequence>
<reference evidence="2 3" key="1">
    <citation type="submission" date="2017-02" db="EMBL/GenBank/DDBJ databases">
        <authorList>
            <person name="Peterson S.W."/>
        </authorList>
    </citation>
    <scope>NUCLEOTIDE SEQUENCE [LARGE SCALE GENOMIC DNA]</scope>
    <source>
        <strain evidence="2 3">S285</strain>
    </source>
</reference>
<dbReference type="AlphaFoldDB" id="A0A1W6N116"/>
<dbReference type="PROSITE" id="PS00125">
    <property type="entry name" value="SER_THR_PHOSPHATASE"/>
    <property type="match status" value="1"/>
</dbReference>
<dbReference type="CDD" id="cd00144">
    <property type="entry name" value="MPP_PPP_family"/>
    <property type="match status" value="1"/>
</dbReference>
<dbReference type="Pfam" id="PF00149">
    <property type="entry name" value="Metallophos"/>
    <property type="match status" value="1"/>
</dbReference>
<dbReference type="InterPro" id="IPR004843">
    <property type="entry name" value="Calcineurin-like_PHP"/>
</dbReference>
<feature type="domain" description="Serine/threonine specific protein phosphatases" evidence="1">
    <location>
        <begin position="83"/>
        <end position="88"/>
    </location>
</feature>
<dbReference type="GO" id="GO:0008803">
    <property type="term" value="F:bis(5'-nucleosyl)-tetraphosphatase (symmetrical) activity"/>
    <property type="evidence" value="ECO:0007669"/>
    <property type="project" value="TreeGrafter"/>
</dbReference>
<dbReference type="STRING" id="655015.B1812_08695"/>
<dbReference type="InterPro" id="IPR006186">
    <property type="entry name" value="Ser/Thr-sp_prot-phosphatase"/>
</dbReference>
<dbReference type="KEGG" id="mbry:B1812_08695"/>
<dbReference type="PANTHER" id="PTHR42850">
    <property type="entry name" value="METALLOPHOSPHOESTERASE"/>
    <property type="match status" value="1"/>
</dbReference>
<dbReference type="InterPro" id="IPR029052">
    <property type="entry name" value="Metallo-depent_PP-like"/>
</dbReference>
<dbReference type="InterPro" id="IPR050126">
    <property type="entry name" value="Ap4A_hydrolase"/>
</dbReference>
<dbReference type="Proteomes" id="UP000193978">
    <property type="component" value="Chromosome"/>
</dbReference>
<accession>A0A1W6N116</accession>
<dbReference type="PANTHER" id="PTHR42850:SF4">
    <property type="entry name" value="ZINC-DEPENDENT ENDOPOLYPHOSPHATASE"/>
    <property type="match status" value="1"/>
</dbReference>
<dbReference type="GO" id="GO:0016791">
    <property type="term" value="F:phosphatase activity"/>
    <property type="evidence" value="ECO:0007669"/>
    <property type="project" value="TreeGrafter"/>
</dbReference>
<dbReference type="GO" id="GO:0110154">
    <property type="term" value="P:RNA decapping"/>
    <property type="evidence" value="ECO:0007669"/>
    <property type="project" value="TreeGrafter"/>
</dbReference>
<keyword evidence="3" id="KW-1185">Reference proteome</keyword>
<evidence type="ECO:0000313" key="2">
    <source>
        <dbReference type="EMBL" id="ARN83503.1"/>
    </source>
</evidence>
<proteinExistence type="predicted"/>
<dbReference type="OrthoDB" id="9807890at2"/>
<dbReference type="EMBL" id="CP019948">
    <property type="protein sequence ID" value="ARN83503.1"/>
    <property type="molecule type" value="Genomic_DNA"/>
</dbReference>
<organism evidence="2 3">
    <name type="scientific">Methylocystis bryophila</name>
    <dbReference type="NCBI Taxonomy" id="655015"/>
    <lineage>
        <taxon>Bacteria</taxon>
        <taxon>Pseudomonadati</taxon>
        <taxon>Pseudomonadota</taxon>
        <taxon>Alphaproteobacteria</taxon>
        <taxon>Hyphomicrobiales</taxon>
        <taxon>Methylocystaceae</taxon>
        <taxon>Methylocystis</taxon>
    </lineage>
</organism>
<evidence type="ECO:0000259" key="1">
    <source>
        <dbReference type="PROSITE" id="PS00125"/>
    </source>
</evidence>
<gene>
    <name evidence="2" type="ORF">B1812_08695</name>
</gene>
<protein>
    <recommendedName>
        <fullName evidence="1">Serine/threonine specific protein phosphatases domain-containing protein</fullName>
    </recommendedName>
</protein>
<dbReference type="SUPFAM" id="SSF56300">
    <property type="entry name" value="Metallo-dependent phosphatases"/>
    <property type="match status" value="1"/>
</dbReference>